<keyword evidence="2" id="KW-1133">Transmembrane helix</keyword>
<dbReference type="Proteomes" id="UP000321960">
    <property type="component" value="Unassembled WGS sequence"/>
</dbReference>
<evidence type="ECO:0000256" key="1">
    <source>
        <dbReference type="SAM" id="MobiDB-lite"/>
    </source>
</evidence>
<reference evidence="6" key="2">
    <citation type="journal article" date="2019" name="Int. J. Syst. Evol. Microbiol.">
        <title>The Global Catalogue of Microorganisms (GCM) 10K type strain sequencing project: providing services to taxonomists for standard genome sequencing and annotation.</title>
        <authorList>
            <consortium name="The Broad Institute Genomics Platform"/>
            <consortium name="The Broad Institute Genome Sequencing Center for Infectious Disease"/>
            <person name="Wu L."/>
            <person name="Ma J."/>
        </authorList>
    </citation>
    <scope>NUCLEOTIDE SEQUENCE [LARGE SCALE GENOMIC DNA]</scope>
    <source>
        <strain evidence="6">NBRC 107715</strain>
    </source>
</reference>
<evidence type="ECO:0008006" key="7">
    <source>
        <dbReference type="Google" id="ProtNLM"/>
    </source>
</evidence>
<protein>
    <recommendedName>
        <fullName evidence="7">Peptidase inhibitor family I36 protein</fullName>
    </recommendedName>
</protein>
<feature type="region of interest" description="Disordered" evidence="1">
    <location>
        <begin position="118"/>
        <end position="143"/>
    </location>
</feature>
<gene>
    <name evidence="4" type="ORF">GCM10007888_10480</name>
    <name evidence="3" type="ORF">MOX02_26830</name>
</gene>
<name>A0A512J3W3_9HYPH</name>
<accession>A0A512J3W3</accession>
<dbReference type="OrthoDB" id="7992661at2"/>
<dbReference type="EMBL" id="BSPK01000016">
    <property type="protein sequence ID" value="GLS62667.1"/>
    <property type="molecule type" value="Genomic_DNA"/>
</dbReference>
<reference evidence="3 5" key="3">
    <citation type="submission" date="2019-07" db="EMBL/GenBank/DDBJ databases">
        <title>Whole genome shotgun sequence of Methylobacterium oxalidis NBRC 107715.</title>
        <authorList>
            <person name="Hosoyama A."/>
            <person name="Uohara A."/>
            <person name="Ohji S."/>
            <person name="Ichikawa N."/>
        </authorList>
    </citation>
    <scope>NUCLEOTIDE SEQUENCE [LARGE SCALE GENOMIC DNA]</scope>
    <source>
        <strain evidence="3 5">NBRC 107715</strain>
    </source>
</reference>
<evidence type="ECO:0000313" key="4">
    <source>
        <dbReference type="EMBL" id="GLS62667.1"/>
    </source>
</evidence>
<dbReference type="AlphaFoldDB" id="A0A512J3W3"/>
<proteinExistence type="predicted"/>
<organism evidence="3 5">
    <name type="scientific">Methylobacterium oxalidis</name>
    <dbReference type="NCBI Taxonomy" id="944322"/>
    <lineage>
        <taxon>Bacteria</taxon>
        <taxon>Pseudomonadati</taxon>
        <taxon>Pseudomonadota</taxon>
        <taxon>Alphaproteobacteria</taxon>
        <taxon>Hyphomicrobiales</taxon>
        <taxon>Methylobacteriaceae</taxon>
        <taxon>Methylobacterium</taxon>
    </lineage>
</organism>
<dbReference type="RefSeq" id="WP_147026264.1">
    <property type="nucleotide sequence ID" value="NZ_BJZU01000049.1"/>
</dbReference>
<evidence type="ECO:0000256" key="2">
    <source>
        <dbReference type="SAM" id="Phobius"/>
    </source>
</evidence>
<dbReference type="Proteomes" id="UP001156856">
    <property type="component" value="Unassembled WGS sequence"/>
</dbReference>
<reference evidence="4" key="1">
    <citation type="journal article" date="2014" name="Int. J. Syst. Evol. Microbiol.">
        <title>Complete genome of a new Firmicutes species belonging to the dominant human colonic microbiota ('Ruminococcus bicirculans') reveals two chromosomes and a selective capacity to utilize plant glucans.</title>
        <authorList>
            <consortium name="NISC Comparative Sequencing Program"/>
            <person name="Wegmann U."/>
            <person name="Louis P."/>
            <person name="Goesmann A."/>
            <person name="Henrissat B."/>
            <person name="Duncan S.H."/>
            <person name="Flint H.J."/>
        </authorList>
    </citation>
    <scope>NUCLEOTIDE SEQUENCE</scope>
    <source>
        <strain evidence="4">NBRC 107715</strain>
    </source>
</reference>
<evidence type="ECO:0000313" key="3">
    <source>
        <dbReference type="EMBL" id="GEP04645.1"/>
    </source>
</evidence>
<keyword evidence="2" id="KW-0812">Transmembrane</keyword>
<feature type="transmembrane region" description="Helical" evidence="2">
    <location>
        <begin position="29"/>
        <end position="52"/>
    </location>
</feature>
<comment type="caution">
    <text evidence="3">The sequence shown here is derived from an EMBL/GenBank/DDBJ whole genome shotgun (WGS) entry which is preliminary data.</text>
</comment>
<dbReference type="EMBL" id="BJZU01000049">
    <property type="protein sequence ID" value="GEP04645.1"/>
    <property type="molecule type" value="Genomic_DNA"/>
</dbReference>
<keyword evidence="2" id="KW-0472">Membrane</keyword>
<evidence type="ECO:0000313" key="6">
    <source>
        <dbReference type="Proteomes" id="UP001156856"/>
    </source>
</evidence>
<reference evidence="4" key="4">
    <citation type="submission" date="2023-01" db="EMBL/GenBank/DDBJ databases">
        <title>Draft genome sequence of Methylobacterium oxalidis strain NBRC 107715.</title>
        <authorList>
            <person name="Sun Q."/>
            <person name="Mori K."/>
        </authorList>
    </citation>
    <scope>NUCLEOTIDE SEQUENCE</scope>
    <source>
        <strain evidence="4">NBRC 107715</strain>
    </source>
</reference>
<keyword evidence="6" id="KW-1185">Reference proteome</keyword>
<sequence length="234" mass="24702">MAVGIDQTLAEAGAASTSAHDSSGGSRSWLVLVLMLAAGWGALFSYSAVFLAEDVPLRSAAQRAIPEALPDEAVAFPLPPELMRPAAPAAGRQAEMRAAETPAPVPRLELAGTNAAVAPETGPTQTAAVPSTPPVERPDYIGTWGPNEAACGVRSRRRGYLPATITAEGARAGRVSCSFHDRTRSGSAWVMAADCTDRTRRWTSQVRLRVEGDRLVWSSARGTSSYQRCSRRAG</sequence>
<evidence type="ECO:0000313" key="5">
    <source>
        <dbReference type="Proteomes" id="UP000321960"/>
    </source>
</evidence>